<dbReference type="AlphaFoldDB" id="A0A9N9EMR3"/>
<dbReference type="Pfam" id="PF21203">
    <property type="entry name" value="ECM10"/>
    <property type="match status" value="1"/>
</dbReference>
<gene>
    <name evidence="3" type="ORF">CPELLU_LOCUS11059</name>
</gene>
<reference evidence="3" key="1">
    <citation type="submission" date="2021-06" db="EMBL/GenBank/DDBJ databases">
        <authorList>
            <person name="Kallberg Y."/>
            <person name="Tangrot J."/>
            <person name="Rosling A."/>
        </authorList>
    </citation>
    <scope>NUCLEOTIDE SEQUENCE</scope>
    <source>
        <strain evidence="3">FL966</strain>
    </source>
</reference>
<comment type="caution">
    <text evidence="3">The sequence shown here is derived from an EMBL/GenBank/DDBJ whole genome shotgun (WGS) entry which is preliminary data.</text>
</comment>
<evidence type="ECO:0000313" key="3">
    <source>
        <dbReference type="EMBL" id="CAG8685780.1"/>
    </source>
</evidence>
<keyword evidence="4" id="KW-1185">Reference proteome</keyword>
<dbReference type="PANTHER" id="PTHR39219">
    <property type="entry name" value="ER MEMBRANE PROTEIN COMPLEX SUBUNIT 10"/>
    <property type="match status" value="1"/>
</dbReference>
<feature type="signal peptide" evidence="2">
    <location>
        <begin position="1"/>
        <end position="24"/>
    </location>
</feature>
<dbReference type="Proteomes" id="UP000789759">
    <property type="component" value="Unassembled WGS sequence"/>
</dbReference>
<protein>
    <submittedName>
        <fullName evidence="3">10462_t:CDS:1</fullName>
    </submittedName>
</protein>
<keyword evidence="2" id="KW-0732">Signal</keyword>
<evidence type="ECO:0000256" key="1">
    <source>
        <dbReference type="SAM" id="MobiDB-lite"/>
    </source>
</evidence>
<dbReference type="PANTHER" id="PTHR39219:SF1">
    <property type="entry name" value="ER MEMBRANE PROTEIN COMPLEX SUBUNIT 10"/>
    <property type="match status" value="1"/>
</dbReference>
<name>A0A9N9EMR3_9GLOM</name>
<feature type="chain" id="PRO_5040147928" evidence="2">
    <location>
        <begin position="25"/>
        <end position="234"/>
    </location>
</feature>
<evidence type="ECO:0000256" key="2">
    <source>
        <dbReference type="SAM" id="SignalP"/>
    </source>
</evidence>
<evidence type="ECO:0000313" key="4">
    <source>
        <dbReference type="Proteomes" id="UP000789759"/>
    </source>
</evidence>
<dbReference type="EMBL" id="CAJVQA010009502">
    <property type="protein sequence ID" value="CAG8685780.1"/>
    <property type="molecule type" value="Genomic_DNA"/>
</dbReference>
<organism evidence="3 4">
    <name type="scientific">Cetraspora pellucida</name>
    <dbReference type="NCBI Taxonomy" id="1433469"/>
    <lineage>
        <taxon>Eukaryota</taxon>
        <taxon>Fungi</taxon>
        <taxon>Fungi incertae sedis</taxon>
        <taxon>Mucoromycota</taxon>
        <taxon>Glomeromycotina</taxon>
        <taxon>Glomeromycetes</taxon>
        <taxon>Diversisporales</taxon>
        <taxon>Gigasporaceae</taxon>
        <taxon>Cetraspora</taxon>
    </lineage>
</organism>
<accession>A0A9N9EMR3</accession>
<dbReference type="OrthoDB" id="1894652at2759"/>
<sequence>MAFIVRFAIVISVLICLQTCVLWGQEHGEPNELRYAVYHKLPHHSKYLKRGEVVVTLSRAVAKYDDTGDVLSINEFENADKTSNDPYYLIKLVDEQNPKNVMESFTKMCLLKASKFEDEIIIHLNGNNAFHFDYYTSIDQCNGTSVLTSQTANFKTIIQIIKPVNGARPKLNRAMPIREDGTVEKPPEEKSFLQKYWWYLLPLVILLLTGGQAEEPQQQQQQRGGGQAARPARQ</sequence>
<proteinExistence type="predicted"/>
<dbReference type="CDD" id="cd22209">
    <property type="entry name" value="EMC10"/>
    <property type="match status" value="1"/>
</dbReference>
<feature type="region of interest" description="Disordered" evidence="1">
    <location>
        <begin position="214"/>
        <end position="234"/>
    </location>
</feature>